<name>A0A9D4INP6_DREPO</name>
<keyword evidence="4" id="KW-1185">Reference proteome</keyword>
<comment type="caution">
    <text evidence="3">The sequence shown here is derived from an EMBL/GenBank/DDBJ whole genome shotgun (WGS) entry which is preliminary data.</text>
</comment>
<proteinExistence type="predicted"/>
<dbReference type="AlphaFoldDB" id="A0A9D4INP6"/>
<protein>
    <submittedName>
        <fullName evidence="3">Uncharacterized protein</fullName>
    </submittedName>
</protein>
<evidence type="ECO:0000256" key="2">
    <source>
        <dbReference type="SAM" id="SignalP"/>
    </source>
</evidence>
<feature type="signal peptide" evidence="2">
    <location>
        <begin position="1"/>
        <end position="17"/>
    </location>
</feature>
<organism evidence="3 4">
    <name type="scientific">Dreissena polymorpha</name>
    <name type="common">Zebra mussel</name>
    <name type="synonym">Mytilus polymorpha</name>
    <dbReference type="NCBI Taxonomy" id="45954"/>
    <lineage>
        <taxon>Eukaryota</taxon>
        <taxon>Metazoa</taxon>
        <taxon>Spiralia</taxon>
        <taxon>Lophotrochozoa</taxon>
        <taxon>Mollusca</taxon>
        <taxon>Bivalvia</taxon>
        <taxon>Autobranchia</taxon>
        <taxon>Heteroconchia</taxon>
        <taxon>Euheterodonta</taxon>
        <taxon>Imparidentia</taxon>
        <taxon>Neoheterodontei</taxon>
        <taxon>Myida</taxon>
        <taxon>Dreissenoidea</taxon>
        <taxon>Dreissenidae</taxon>
        <taxon>Dreissena</taxon>
    </lineage>
</organism>
<dbReference type="PANTHER" id="PTHR14492:SF4">
    <property type="entry name" value="CILIOGENESIS AND PLANAR POLARITY EFFECTOR 1"/>
    <property type="match status" value="1"/>
</dbReference>
<feature type="region of interest" description="Disordered" evidence="1">
    <location>
        <begin position="386"/>
        <end position="427"/>
    </location>
</feature>
<sequence>MEISSIIQLVLVALNSAHLSLPSARWYIQELFKMQERAAQFKATTEGPCLELPEILQQYKIFRSEFVDLRQVPSVHEVLDSFRDFCTILWLLHVRDKLSQHLRMRGTHLNEKDGQESPESTLGKEYIQECFELLKWAVHMLTFSQYIADDGCIRKIILSLILELPATEDTADILAEHFYAPQTYDPERLVTSWQSIEVVPEDDGKSARLDEKVVLSDDVDEDSSASPRAKTLSVYFHKQCDVVQKVLKKKRKIFGQYDEFVFSSEAETESENGSSGNICIGSRSFETKQSYLEFLDRFYAICFTKVVERESESGKAKMHAILLPFSKQIREAELEAHLSKNEETYQKKTSSVVMASPRAKFFRSQSESQMSDEKDSASHQQKRNLFRSNSSGNMAQSPKQSGMSKFVSEGSLFGKSRPPSSPSRAKPNMTVMASRFFHSEEVLYRDVASSEEVHWILDHLLDYLHHWAGKQNLLGLHGKGNKDLGLKPTMRIEVPTQLVVLGLWLLENKYDSGKKQKYLGNDRQDEFETKADAQVENTPRTPRDRAKKKALQTVEEITEHDSFTQSKTGCLKGQNPGLCEKHHLNTRRNRTNENCLQEGS</sequence>
<feature type="compositionally biased region" description="Low complexity" evidence="1">
    <location>
        <begin position="415"/>
        <end position="427"/>
    </location>
</feature>
<dbReference type="EMBL" id="JAIWYP010000008">
    <property type="protein sequence ID" value="KAH3779452.1"/>
    <property type="molecule type" value="Genomic_DNA"/>
</dbReference>
<evidence type="ECO:0000256" key="1">
    <source>
        <dbReference type="SAM" id="MobiDB-lite"/>
    </source>
</evidence>
<dbReference type="InterPro" id="IPR028236">
    <property type="entry name" value="CPLANE1"/>
</dbReference>
<evidence type="ECO:0000313" key="3">
    <source>
        <dbReference type="EMBL" id="KAH3779452.1"/>
    </source>
</evidence>
<feature type="region of interest" description="Disordered" evidence="1">
    <location>
        <begin position="557"/>
        <end position="600"/>
    </location>
</feature>
<accession>A0A9D4INP6</accession>
<dbReference type="PANTHER" id="PTHR14492">
    <property type="entry name" value="JBTS17"/>
    <property type="match status" value="1"/>
</dbReference>
<keyword evidence="2" id="KW-0732">Signal</keyword>
<reference evidence="3" key="2">
    <citation type="submission" date="2020-11" db="EMBL/GenBank/DDBJ databases">
        <authorList>
            <person name="McCartney M.A."/>
            <person name="Auch B."/>
            <person name="Kono T."/>
            <person name="Mallez S."/>
            <person name="Becker A."/>
            <person name="Gohl D.M."/>
            <person name="Silverstein K.A.T."/>
            <person name="Koren S."/>
            <person name="Bechman K.B."/>
            <person name="Herman A."/>
            <person name="Abrahante J.E."/>
            <person name="Garbe J."/>
        </authorList>
    </citation>
    <scope>NUCLEOTIDE SEQUENCE</scope>
    <source>
        <strain evidence="3">Duluth1</strain>
        <tissue evidence="3">Whole animal</tissue>
    </source>
</reference>
<dbReference type="Proteomes" id="UP000828390">
    <property type="component" value="Unassembled WGS sequence"/>
</dbReference>
<reference evidence="3" key="1">
    <citation type="journal article" date="2019" name="bioRxiv">
        <title>The Genome of the Zebra Mussel, Dreissena polymorpha: A Resource for Invasive Species Research.</title>
        <authorList>
            <person name="McCartney M.A."/>
            <person name="Auch B."/>
            <person name="Kono T."/>
            <person name="Mallez S."/>
            <person name="Zhang Y."/>
            <person name="Obille A."/>
            <person name="Becker A."/>
            <person name="Abrahante J.E."/>
            <person name="Garbe J."/>
            <person name="Badalamenti J.P."/>
            <person name="Herman A."/>
            <person name="Mangelson H."/>
            <person name="Liachko I."/>
            <person name="Sullivan S."/>
            <person name="Sone E.D."/>
            <person name="Koren S."/>
            <person name="Silverstein K.A.T."/>
            <person name="Beckman K.B."/>
            <person name="Gohl D.M."/>
        </authorList>
    </citation>
    <scope>NUCLEOTIDE SEQUENCE</scope>
    <source>
        <strain evidence="3">Duluth1</strain>
        <tissue evidence="3">Whole animal</tissue>
    </source>
</reference>
<feature type="chain" id="PRO_5038867712" evidence="2">
    <location>
        <begin position="18"/>
        <end position="600"/>
    </location>
</feature>
<feature type="compositionally biased region" description="Polar residues" evidence="1">
    <location>
        <begin position="386"/>
        <end position="403"/>
    </location>
</feature>
<evidence type="ECO:0000313" key="4">
    <source>
        <dbReference type="Proteomes" id="UP000828390"/>
    </source>
</evidence>
<gene>
    <name evidence="3" type="ORF">DPMN_157255</name>
</gene>